<dbReference type="AlphaFoldDB" id="A0AAD8FU84"/>
<proteinExistence type="predicted"/>
<reference evidence="1" key="1">
    <citation type="submission" date="2022-02" db="EMBL/GenBank/DDBJ databases">
        <title>Atlantic sturgeon de novo genome assembly.</title>
        <authorList>
            <person name="Stock M."/>
            <person name="Klopp C."/>
            <person name="Guiguen Y."/>
            <person name="Cabau C."/>
            <person name="Parinello H."/>
            <person name="Santidrian Yebra-Pimentel E."/>
            <person name="Kuhl H."/>
            <person name="Dirks R.P."/>
            <person name="Guessner J."/>
            <person name="Wuertz S."/>
            <person name="Du K."/>
            <person name="Schartl M."/>
        </authorList>
    </citation>
    <scope>NUCLEOTIDE SEQUENCE</scope>
    <source>
        <strain evidence="1">STURGEONOMICS-FGT-2020</strain>
        <tissue evidence="1">Whole blood</tissue>
    </source>
</reference>
<evidence type="ECO:0000313" key="1">
    <source>
        <dbReference type="EMBL" id="KAK1156048.1"/>
    </source>
</evidence>
<comment type="caution">
    <text evidence="1">The sequence shown here is derived from an EMBL/GenBank/DDBJ whole genome shotgun (WGS) entry which is preliminary data.</text>
</comment>
<dbReference type="Proteomes" id="UP001230051">
    <property type="component" value="Unassembled WGS sequence"/>
</dbReference>
<feature type="non-terminal residue" evidence="1">
    <location>
        <position position="1"/>
    </location>
</feature>
<evidence type="ECO:0000313" key="2">
    <source>
        <dbReference type="Proteomes" id="UP001230051"/>
    </source>
</evidence>
<sequence length="139" mass="15473">PANSDISVMCGTQILELSILLCPIYFAGYNESLMVLNGQFRTLACHGTPDWSVDPPILKYNFSISEWEHTTCAHAMRVSQEVGSGVFSDYSSVQFANISGAINSFDPSTGTITYQQELMYIYSCRYPLQYLVNNTEMGV</sequence>
<accession>A0AAD8FU84</accession>
<organism evidence="1 2">
    <name type="scientific">Acipenser oxyrinchus oxyrinchus</name>
    <dbReference type="NCBI Taxonomy" id="40147"/>
    <lineage>
        <taxon>Eukaryota</taxon>
        <taxon>Metazoa</taxon>
        <taxon>Chordata</taxon>
        <taxon>Craniata</taxon>
        <taxon>Vertebrata</taxon>
        <taxon>Euteleostomi</taxon>
        <taxon>Actinopterygii</taxon>
        <taxon>Chondrostei</taxon>
        <taxon>Acipenseriformes</taxon>
        <taxon>Acipenseridae</taxon>
        <taxon>Acipenser</taxon>
    </lineage>
</organism>
<protein>
    <submittedName>
        <fullName evidence="1">Zona pellucida-like domain-containing protein 1</fullName>
    </submittedName>
</protein>
<keyword evidence="2" id="KW-1185">Reference proteome</keyword>
<name>A0AAD8FU84_ACIOX</name>
<dbReference type="EMBL" id="JAGXEW010000028">
    <property type="protein sequence ID" value="KAK1156048.1"/>
    <property type="molecule type" value="Genomic_DNA"/>
</dbReference>
<gene>
    <name evidence="1" type="primary">zpld1</name>
    <name evidence="1" type="ORF">AOXY_G26131</name>
</gene>